<protein>
    <recommendedName>
        <fullName evidence="1">Schlafen AlbA-2 domain-containing protein</fullName>
    </recommendedName>
</protein>
<reference evidence="2" key="1">
    <citation type="submission" date="2019-08" db="EMBL/GenBank/DDBJ databases">
        <authorList>
            <person name="Kucharzyk K."/>
            <person name="Murdoch R.W."/>
            <person name="Higgins S."/>
            <person name="Loffler F."/>
        </authorList>
    </citation>
    <scope>NUCLEOTIDE SEQUENCE</scope>
</reference>
<dbReference type="InterPro" id="IPR038461">
    <property type="entry name" value="Schlafen_AlbA_2_dom_sf"/>
</dbReference>
<evidence type="ECO:0000259" key="1">
    <source>
        <dbReference type="Pfam" id="PF04326"/>
    </source>
</evidence>
<dbReference type="Pfam" id="PF04326">
    <property type="entry name" value="SLFN_AlbA_2"/>
    <property type="match status" value="1"/>
</dbReference>
<feature type="domain" description="Schlafen AlbA-2" evidence="1">
    <location>
        <begin position="14"/>
        <end position="141"/>
    </location>
</feature>
<sequence length="320" mass="36058">MEKELHDLIENGYESNFLDFKTKMYPSKGKPDLLKDILAMANSNYLGKKYIIMGIQDDGVGGKKICGINPEEKVDSSNYQQLILNNIEPDVNFDLYYINYLGKELAIIEIGSSSDKPYIIKKDLPGIKQGLCLVRKGSTNAVANRADFDSIYSEKSGGFVPKILRNCLRAIDGTALLDVSLRNLSPDPVTIISGILLIKDANNTIKSTHRVYGFEKEVGADFRFEIPAKREFTGDLYLGFESSDCLRLNLDDSGYTDEQFIFVLQLKDSTGKEYEVISSNSTVFAKGECLWKIKTQKQPKNYRINNSMLGVFIQRFLTKE</sequence>
<comment type="caution">
    <text evidence="2">The sequence shown here is derived from an EMBL/GenBank/DDBJ whole genome shotgun (WGS) entry which is preliminary data.</text>
</comment>
<dbReference type="PANTHER" id="PTHR30595">
    <property type="entry name" value="GLPR-RELATED TRANSCRIPTIONAL REPRESSOR"/>
    <property type="match status" value="1"/>
</dbReference>
<dbReference type="AlphaFoldDB" id="A0A644Y9U2"/>
<organism evidence="2">
    <name type="scientific">bioreactor metagenome</name>
    <dbReference type="NCBI Taxonomy" id="1076179"/>
    <lineage>
        <taxon>unclassified sequences</taxon>
        <taxon>metagenomes</taxon>
        <taxon>ecological metagenomes</taxon>
    </lineage>
</organism>
<name>A0A644Y9U2_9ZZZZ</name>
<proteinExistence type="predicted"/>
<accession>A0A644Y9U2</accession>
<dbReference type="InterPro" id="IPR007421">
    <property type="entry name" value="Schlafen_AlbA_2_dom"/>
</dbReference>
<dbReference type="PANTHER" id="PTHR30595:SF6">
    <property type="entry name" value="SCHLAFEN ALBA-2 DOMAIN-CONTAINING PROTEIN"/>
    <property type="match status" value="1"/>
</dbReference>
<evidence type="ECO:0000313" key="2">
    <source>
        <dbReference type="EMBL" id="MPM22884.1"/>
    </source>
</evidence>
<gene>
    <name evidence="2" type="ORF">SDC9_69344</name>
</gene>
<dbReference type="Gene3D" id="3.30.950.30">
    <property type="entry name" value="Schlafen, AAA domain"/>
    <property type="match status" value="1"/>
</dbReference>
<dbReference type="EMBL" id="VSSQ01003908">
    <property type="protein sequence ID" value="MPM22884.1"/>
    <property type="molecule type" value="Genomic_DNA"/>
</dbReference>